<reference evidence="4 5" key="1">
    <citation type="submission" date="2016-10" db="EMBL/GenBank/DDBJ databases">
        <authorList>
            <person name="de Groot N.N."/>
        </authorList>
    </citation>
    <scope>NUCLEOTIDE SEQUENCE [LARGE SCALE GENOMIC DNA]</scope>
    <source>
        <strain evidence="4 5">ATCC 35022</strain>
    </source>
</reference>
<dbReference type="InterPro" id="IPR000863">
    <property type="entry name" value="Sulfotransferase_dom"/>
</dbReference>
<evidence type="ECO:0000256" key="2">
    <source>
        <dbReference type="ARBA" id="ARBA00023180"/>
    </source>
</evidence>
<evidence type="ECO:0000256" key="1">
    <source>
        <dbReference type="ARBA" id="ARBA00022679"/>
    </source>
</evidence>
<organism evidence="4 5">
    <name type="scientific">Bauldia litoralis</name>
    <dbReference type="NCBI Taxonomy" id="665467"/>
    <lineage>
        <taxon>Bacteria</taxon>
        <taxon>Pseudomonadati</taxon>
        <taxon>Pseudomonadota</taxon>
        <taxon>Alphaproteobacteria</taxon>
        <taxon>Hyphomicrobiales</taxon>
        <taxon>Kaistiaceae</taxon>
        <taxon>Bauldia</taxon>
    </lineage>
</organism>
<accession>A0A1G6BB87</accession>
<dbReference type="GO" id="GO:0008146">
    <property type="term" value="F:sulfotransferase activity"/>
    <property type="evidence" value="ECO:0007669"/>
    <property type="project" value="InterPro"/>
</dbReference>
<name>A0A1G6BB87_9HYPH</name>
<dbReference type="OrthoDB" id="9778870at2"/>
<dbReference type="Proteomes" id="UP000199071">
    <property type="component" value="Unassembled WGS sequence"/>
</dbReference>
<protein>
    <submittedName>
        <fullName evidence="4">Sulfotransferase domain-containing protein</fullName>
    </submittedName>
</protein>
<keyword evidence="1 4" id="KW-0808">Transferase</keyword>
<dbReference type="PANTHER" id="PTHR10605:SF56">
    <property type="entry name" value="BIFUNCTIONAL HEPARAN SULFATE N-DEACETYLASE_N-SULFOTRANSFERASE"/>
    <property type="match status" value="1"/>
</dbReference>
<proteinExistence type="predicted"/>
<gene>
    <name evidence="4" type="ORF">SAMN02982931_01444</name>
</gene>
<sequence length="292" mass="34310">MTTTPRIRELLGLRAIGARQRRAERKLDFIGIGAQKTGTTTLHQLLDLHPQIEMYRRKELHWFEKDRQFGDDHRPKAGTYDDLHRHFYFDRQITGEITPVYIYWRHAVERIHAYNPDIRIFVLLRSPVKRAYSQWGHYVRKSRRPKFRNLNIGPFQKRVRREIEAMQRNPDYQNVRRSQIGRSLYANQIRRVKALFPPEHLLFVKSEDFFADQLGVTDDVCRFLGVAPLSDFGHPAPVHDNVGVVPPIGIDDWNAAYEYLAADIDAVEQELGWDCSDWRRPPAPKSDDKQNA</sequence>
<evidence type="ECO:0000313" key="4">
    <source>
        <dbReference type="EMBL" id="SDB17881.1"/>
    </source>
</evidence>
<evidence type="ECO:0000313" key="5">
    <source>
        <dbReference type="Proteomes" id="UP000199071"/>
    </source>
</evidence>
<dbReference type="InterPro" id="IPR027417">
    <property type="entry name" value="P-loop_NTPase"/>
</dbReference>
<dbReference type="SUPFAM" id="SSF52540">
    <property type="entry name" value="P-loop containing nucleoside triphosphate hydrolases"/>
    <property type="match status" value="1"/>
</dbReference>
<dbReference type="PANTHER" id="PTHR10605">
    <property type="entry name" value="HEPARAN SULFATE SULFOTRANSFERASE"/>
    <property type="match status" value="1"/>
</dbReference>
<keyword evidence="2" id="KW-0325">Glycoprotein</keyword>
<dbReference type="RefSeq" id="WP_090875697.1">
    <property type="nucleotide sequence ID" value="NZ_FMXQ01000002.1"/>
</dbReference>
<dbReference type="Pfam" id="PF00685">
    <property type="entry name" value="Sulfotransfer_1"/>
    <property type="match status" value="1"/>
</dbReference>
<evidence type="ECO:0000259" key="3">
    <source>
        <dbReference type="Pfam" id="PF00685"/>
    </source>
</evidence>
<dbReference type="InterPro" id="IPR037359">
    <property type="entry name" value="NST/OST"/>
</dbReference>
<feature type="domain" description="Sulfotransferase" evidence="3">
    <location>
        <begin position="28"/>
        <end position="227"/>
    </location>
</feature>
<dbReference type="AlphaFoldDB" id="A0A1G6BB87"/>
<dbReference type="Gene3D" id="3.40.50.300">
    <property type="entry name" value="P-loop containing nucleotide triphosphate hydrolases"/>
    <property type="match status" value="1"/>
</dbReference>
<dbReference type="STRING" id="665467.SAMN02982931_01444"/>
<dbReference type="EMBL" id="FMXQ01000002">
    <property type="protein sequence ID" value="SDB17881.1"/>
    <property type="molecule type" value="Genomic_DNA"/>
</dbReference>
<keyword evidence="5" id="KW-1185">Reference proteome</keyword>